<keyword evidence="9 15" id="KW-0233">DNA recombination</keyword>
<reference evidence="18 19" key="1">
    <citation type="submission" date="2018-09" db="EMBL/GenBank/DDBJ databases">
        <title>Cohnella cavernae sp. nov., isolated from a karst cave.</title>
        <authorList>
            <person name="Zhu H."/>
        </authorList>
    </citation>
    <scope>NUCLEOTIDE SEQUENCE [LARGE SCALE GENOMIC DNA]</scope>
    <source>
        <strain evidence="18 19">K2E09-144</strain>
    </source>
</reference>
<dbReference type="InterPro" id="IPR012340">
    <property type="entry name" value="NA-bd_OB-fold"/>
</dbReference>
<keyword evidence="6 15" id="KW-0347">Helicase</keyword>
<dbReference type="SMART" id="SM00490">
    <property type="entry name" value="HELICc"/>
    <property type="match status" value="1"/>
</dbReference>
<name>A0A398CPQ3_9BACL</name>
<dbReference type="AlphaFoldDB" id="A0A398CPQ3"/>
<evidence type="ECO:0000256" key="7">
    <source>
        <dbReference type="ARBA" id="ARBA00022840"/>
    </source>
</evidence>
<keyword evidence="3 15" id="KW-0547">Nucleotide-binding</keyword>
<keyword evidence="11" id="KW-0413">Isomerase</keyword>
<evidence type="ECO:0000259" key="16">
    <source>
        <dbReference type="PROSITE" id="PS51192"/>
    </source>
</evidence>
<organism evidence="18 19">
    <name type="scientific">Cohnella faecalis</name>
    <dbReference type="NCBI Taxonomy" id="2315694"/>
    <lineage>
        <taxon>Bacteria</taxon>
        <taxon>Bacillati</taxon>
        <taxon>Bacillota</taxon>
        <taxon>Bacilli</taxon>
        <taxon>Bacillales</taxon>
        <taxon>Paenibacillaceae</taxon>
        <taxon>Cohnella</taxon>
    </lineage>
</organism>
<dbReference type="PROSITE" id="PS51194">
    <property type="entry name" value="HELICASE_CTER"/>
    <property type="match status" value="1"/>
</dbReference>
<dbReference type="Pfam" id="PF00270">
    <property type="entry name" value="DEAD"/>
    <property type="match status" value="1"/>
</dbReference>
<evidence type="ECO:0000256" key="10">
    <source>
        <dbReference type="ARBA" id="ARBA00023204"/>
    </source>
</evidence>
<feature type="domain" description="Helicase C-terminal" evidence="17">
    <location>
        <begin position="454"/>
        <end position="613"/>
    </location>
</feature>
<dbReference type="PANTHER" id="PTHR47964">
    <property type="entry name" value="ATP-DEPENDENT DNA HELICASE HOMOLOG RECG, CHLOROPLASTIC"/>
    <property type="match status" value="1"/>
</dbReference>
<dbReference type="CDD" id="cd18811">
    <property type="entry name" value="SF2_C_RecG"/>
    <property type="match status" value="1"/>
</dbReference>
<dbReference type="NCBIfam" id="NF008165">
    <property type="entry name" value="PRK10917.1-3"/>
    <property type="match status" value="1"/>
</dbReference>
<dbReference type="InterPro" id="IPR011545">
    <property type="entry name" value="DEAD/DEAH_box_helicase_dom"/>
</dbReference>
<evidence type="ECO:0000256" key="9">
    <source>
        <dbReference type="ARBA" id="ARBA00023172"/>
    </source>
</evidence>
<dbReference type="GO" id="GO:0016887">
    <property type="term" value="F:ATP hydrolysis activity"/>
    <property type="evidence" value="ECO:0007669"/>
    <property type="project" value="RHEA"/>
</dbReference>
<dbReference type="CDD" id="cd04488">
    <property type="entry name" value="RecG_wedge_OBF"/>
    <property type="match status" value="1"/>
</dbReference>
<dbReference type="SUPFAM" id="SSF50249">
    <property type="entry name" value="Nucleic acid-binding proteins"/>
    <property type="match status" value="1"/>
</dbReference>
<dbReference type="CDD" id="cd17992">
    <property type="entry name" value="DEXHc_RecG"/>
    <property type="match status" value="1"/>
</dbReference>
<dbReference type="InterPro" id="IPR004609">
    <property type="entry name" value="ATP-dep_DNA_helicase_RecG"/>
</dbReference>
<evidence type="ECO:0000256" key="15">
    <source>
        <dbReference type="RuleBase" id="RU363016"/>
    </source>
</evidence>
<keyword evidence="5 15" id="KW-0378">Hydrolase</keyword>
<dbReference type="InterPro" id="IPR014001">
    <property type="entry name" value="Helicase_ATP-bd"/>
</dbReference>
<dbReference type="GO" id="GO:0005524">
    <property type="term" value="F:ATP binding"/>
    <property type="evidence" value="ECO:0007669"/>
    <property type="project" value="UniProtKB-KW"/>
</dbReference>
<evidence type="ECO:0000256" key="8">
    <source>
        <dbReference type="ARBA" id="ARBA00023125"/>
    </source>
</evidence>
<dbReference type="Pfam" id="PF17191">
    <property type="entry name" value="RecG_wedge"/>
    <property type="match status" value="1"/>
</dbReference>
<dbReference type="EC" id="5.6.2.4" evidence="13 15"/>
<dbReference type="Pfam" id="PF19833">
    <property type="entry name" value="RecG_dom3_C"/>
    <property type="match status" value="1"/>
</dbReference>
<dbReference type="InterPro" id="IPR045562">
    <property type="entry name" value="RecG_dom3_C"/>
</dbReference>
<comment type="caution">
    <text evidence="18">The sequence shown here is derived from an EMBL/GenBank/DDBJ whole genome shotgun (WGS) entry which is preliminary data.</text>
</comment>
<dbReference type="GO" id="GO:0043138">
    <property type="term" value="F:3'-5' DNA helicase activity"/>
    <property type="evidence" value="ECO:0007669"/>
    <property type="project" value="UniProtKB-EC"/>
</dbReference>
<dbReference type="NCBIfam" id="NF008168">
    <property type="entry name" value="PRK10917.2-2"/>
    <property type="match status" value="1"/>
</dbReference>
<evidence type="ECO:0000256" key="12">
    <source>
        <dbReference type="ARBA" id="ARBA00034617"/>
    </source>
</evidence>
<evidence type="ECO:0000256" key="1">
    <source>
        <dbReference type="ARBA" id="ARBA00007504"/>
    </source>
</evidence>
<dbReference type="Pfam" id="PF00271">
    <property type="entry name" value="Helicase_C"/>
    <property type="match status" value="1"/>
</dbReference>
<dbReference type="OrthoDB" id="9804325at2"/>
<evidence type="ECO:0000256" key="11">
    <source>
        <dbReference type="ARBA" id="ARBA00023235"/>
    </source>
</evidence>
<dbReference type="NCBIfam" id="TIGR00643">
    <property type="entry name" value="recG"/>
    <property type="match status" value="1"/>
</dbReference>
<comment type="similarity">
    <text evidence="1 15">Belongs to the helicase family. RecG subfamily.</text>
</comment>
<comment type="catalytic activity">
    <reaction evidence="14 15">
        <text>ATP + H2O = ADP + phosphate + H(+)</text>
        <dbReference type="Rhea" id="RHEA:13065"/>
        <dbReference type="ChEBI" id="CHEBI:15377"/>
        <dbReference type="ChEBI" id="CHEBI:15378"/>
        <dbReference type="ChEBI" id="CHEBI:30616"/>
        <dbReference type="ChEBI" id="CHEBI:43474"/>
        <dbReference type="ChEBI" id="CHEBI:456216"/>
        <dbReference type="EC" id="5.6.2.4"/>
    </reaction>
</comment>
<dbReference type="GO" id="GO:0006281">
    <property type="term" value="P:DNA repair"/>
    <property type="evidence" value="ECO:0007669"/>
    <property type="project" value="UniProtKB-UniRule"/>
</dbReference>
<evidence type="ECO:0000259" key="17">
    <source>
        <dbReference type="PROSITE" id="PS51194"/>
    </source>
</evidence>
<protein>
    <recommendedName>
        <fullName evidence="2 15">ATP-dependent DNA helicase RecG</fullName>
        <ecNumber evidence="13 15">5.6.2.4</ecNumber>
    </recommendedName>
</protein>
<feature type="domain" description="Helicase ATP-binding" evidence="16">
    <location>
        <begin position="274"/>
        <end position="435"/>
    </location>
</feature>
<dbReference type="Proteomes" id="UP000266340">
    <property type="component" value="Unassembled WGS sequence"/>
</dbReference>
<keyword evidence="4 15" id="KW-0227">DNA damage</keyword>
<dbReference type="InterPro" id="IPR047112">
    <property type="entry name" value="RecG/Mfd"/>
</dbReference>
<comment type="function">
    <text evidence="15">Plays a critical role in recombination and DNA repair. Helps process Holliday junction intermediates to mature products by catalyzing branch migration. Has replication fork regression activity, unwinds stalled or blocked replication forks to make a HJ that can be resolved. Has a DNA unwinding activity characteristic of a DNA helicase with 3'-5' polarity.</text>
</comment>
<evidence type="ECO:0000313" key="19">
    <source>
        <dbReference type="Proteomes" id="UP000266340"/>
    </source>
</evidence>
<dbReference type="GO" id="GO:0006310">
    <property type="term" value="P:DNA recombination"/>
    <property type="evidence" value="ECO:0007669"/>
    <property type="project" value="UniProtKB-UniRule"/>
</dbReference>
<dbReference type="Gene3D" id="2.40.50.140">
    <property type="entry name" value="Nucleic acid-binding proteins"/>
    <property type="match status" value="1"/>
</dbReference>
<gene>
    <name evidence="18" type="primary">recG</name>
    <name evidence="18" type="ORF">D3H35_07400</name>
</gene>
<evidence type="ECO:0000256" key="13">
    <source>
        <dbReference type="ARBA" id="ARBA00034808"/>
    </source>
</evidence>
<proteinExistence type="inferred from homology"/>
<accession>A0A398CPQ3</accession>
<evidence type="ECO:0000256" key="5">
    <source>
        <dbReference type="ARBA" id="ARBA00022801"/>
    </source>
</evidence>
<dbReference type="PANTHER" id="PTHR47964:SF1">
    <property type="entry name" value="ATP-DEPENDENT DNA HELICASE HOMOLOG RECG, CHLOROPLASTIC"/>
    <property type="match status" value="1"/>
</dbReference>
<dbReference type="EMBL" id="QXJM01000027">
    <property type="protein sequence ID" value="RIE04402.1"/>
    <property type="molecule type" value="Genomic_DNA"/>
</dbReference>
<dbReference type="RefSeq" id="WP_119148441.1">
    <property type="nucleotide sequence ID" value="NZ_JBHSOV010000042.1"/>
</dbReference>
<keyword evidence="8" id="KW-0238">DNA-binding</keyword>
<dbReference type="SMART" id="SM00487">
    <property type="entry name" value="DEXDc"/>
    <property type="match status" value="1"/>
</dbReference>
<dbReference type="GO" id="GO:0003677">
    <property type="term" value="F:DNA binding"/>
    <property type="evidence" value="ECO:0007669"/>
    <property type="project" value="UniProtKB-KW"/>
</dbReference>
<dbReference type="InterPro" id="IPR033454">
    <property type="entry name" value="RecG_wedge"/>
</dbReference>
<evidence type="ECO:0000313" key="18">
    <source>
        <dbReference type="EMBL" id="RIE04402.1"/>
    </source>
</evidence>
<comment type="catalytic activity">
    <reaction evidence="12 15">
        <text>Couples ATP hydrolysis with the unwinding of duplex DNA by translocating in the 3'-5' direction.</text>
        <dbReference type="EC" id="5.6.2.4"/>
    </reaction>
</comment>
<dbReference type="Gene3D" id="3.40.50.300">
    <property type="entry name" value="P-loop containing nucleotide triphosphate hydrolases"/>
    <property type="match status" value="2"/>
</dbReference>
<keyword evidence="7 15" id="KW-0067">ATP-binding</keyword>
<keyword evidence="19" id="KW-1185">Reference proteome</keyword>
<dbReference type="InterPro" id="IPR001650">
    <property type="entry name" value="Helicase_C-like"/>
</dbReference>
<dbReference type="PROSITE" id="PS51192">
    <property type="entry name" value="HELICASE_ATP_BIND_1"/>
    <property type="match status" value="1"/>
</dbReference>
<dbReference type="SUPFAM" id="SSF52540">
    <property type="entry name" value="P-loop containing nucleoside triphosphate hydrolases"/>
    <property type="match status" value="2"/>
</dbReference>
<evidence type="ECO:0000256" key="4">
    <source>
        <dbReference type="ARBA" id="ARBA00022763"/>
    </source>
</evidence>
<evidence type="ECO:0000256" key="6">
    <source>
        <dbReference type="ARBA" id="ARBA00022806"/>
    </source>
</evidence>
<keyword evidence="10 15" id="KW-0234">DNA repair</keyword>
<dbReference type="InterPro" id="IPR027417">
    <property type="entry name" value="P-loop_NTPase"/>
</dbReference>
<sequence length="684" mass="77120">MSDDLFAIPVAKLQGVGSRKAEELHALGVFTVGDLIDYYPFRYEDYRIRALHEVKDGEKITVLGTIAAMPTLQRYGRTARLMCRVMVEGLLLTAVWFNRAFLKEQLTPGRDIMLTGKWDQRRRQLTVAESEFPDRAGQAKSGTLQPVYSVGGDITQAWIRKTIDKALTQYGALIPELLPADIVAKHDLIPRREAVIRIHRPENSQEGQEARRRMVYEELFLFQLKLQAYRAANRKQPDGLAHKVNNDEIRSFVGALPFELTASQKQVLNEILHDMKQPFAMNRLLQGDVGAGKTIVAAVALYATIRDGNQGALMVPTEILAEQHTRSLTKLFEPYGIQIGLLTGSLSDRKRRDILAALQMGLIDILIGTHALIQEDVFFRRLGLVVTDEQHRFGVNQRGILRRKGLNPDVLTMTATPIPRTLAITVFGDMDVSTLRERPKGRKPIKTYWVKHGMMDRVLGFIRREAEAGRQTYFICPLIEESEKIDVQNAIDLHIQLKQALPQLGIGLLHGRMTAAEKEAEMGAFSAGETDVLVSTTVIEVGVDVPNATLMIVMDAERFGLSQLHQLRGRVGRGEHQSYCVLIADPKSENGQERMKAMTDTDDGFEIARRDLELRGPGDFFGTKQSGMPEFRLANLVEDFAVLEQARDDAAELTNREDFWSSSSYARLRDYLQRELREQNEPMD</sequence>
<evidence type="ECO:0000256" key="3">
    <source>
        <dbReference type="ARBA" id="ARBA00022741"/>
    </source>
</evidence>
<evidence type="ECO:0000256" key="2">
    <source>
        <dbReference type="ARBA" id="ARBA00017846"/>
    </source>
</evidence>
<evidence type="ECO:0000256" key="14">
    <source>
        <dbReference type="ARBA" id="ARBA00048988"/>
    </source>
</evidence>